<evidence type="ECO:0000313" key="1">
    <source>
        <dbReference type="EMBL" id="MBL6459169.1"/>
    </source>
</evidence>
<keyword evidence="2" id="KW-1185">Reference proteome</keyword>
<organism evidence="1 2">
    <name type="scientific">Belnapia mucosa</name>
    <dbReference type="NCBI Taxonomy" id="2804532"/>
    <lineage>
        <taxon>Bacteria</taxon>
        <taxon>Pseudomonadati</taxon>
        <taxon>Pseudomonadota</taxon>
        <taxon>Alphaproteobacteria</taxon>
        <taxon>Acetobacterales</taxon>
        <taxon>Roseomonadaceae</taxon>
        <taxon>Belnapia</taxon>
    </lineage>
</organism>
<reference evidence="1 2" key="1">
    <citation type="submission" date="2021-01" db="EMBL/GenBank/DDBJ databases">
        <title>Belnapia mucosa sp. nov. and Belnapia arida sp. nov., isolated from the Tabernas Desert (Almeria, Spain).</title>
        <authorList>
            <person name="Molina-Menor E."/>
            <person name="Vidal-Verdu A."/>
            <person name="Calonge A."/>
            <person name="Satari L."/>
            <person name="Pereto Magraner J."/>
            <person name="Porcar Miralles M."/>
        </authorList>
    </citation>
    <scope>NUCLEOTIDE SEQUENCE [LARGE SCALE GENOMIC DNA]</scope>
    <source>
        <strain evidence="1 2">T6</strain>
    </source>
</reference>
<dbReference type="Proteomes" id="UP000606490">
    <property type="component" value="Unassembled WGS sequence"/>
</dbReference>
<protein>
    <submittedName>
        <fullName evidence="1">Uncharacterized protein</fullName>
    </submittedName>
</protein>
<sequence>MGALASIATVLGAGATIYGHVRQAQTQAAGNAAQAAATAQQQQAQQAVLAAQQDEAAQQRRQTLAHTVAAARARMAAGGVLPDEGSAAALTGGLAREAAAAQGAEDATFRARMANGRASLLNPDGTLTALLQSGRGFGVIARNLLD</sequence>
<evidence type="ECO:0000313" key="2">
    <source>
        <dbReference type="Proteomes" id="UP000606490"/>
    </source>
</evidence>
<proteinExistence type="predicted"/>
<name>A0ABS1VEM1_9PROT</name>
<dbReference type="RefSeq" id="WP_202828902.1">
    <property type="nucleotide sequence ID" value="NZ_JAEUXJ010000028.1"/>
</dbReference>
<accession>A0ABS1VEM1</accession>
<gene>
    <name evidence="1" type="ORF">JMJ55_27995</name>
</gene>
<dbReference type="EMBL" id="JAEUXJ010000028">
    <property type="protein sequence ID" value="MBL6459169.1"/>
    <property type="molecule type" value="Genomic_DNA"/>
</dbReference>
<comment type="caution">
    <text evidence="1">The sequence shown here is derived from an EMBL/GenBank/DDBJ whole genome shotgun (WGS) entry which is preliminary data.</text>
</comment>